<dbReference type="GO" id="GO:0003824">
    <property type="term" value="F:catalytic activity"/>
    <property type="evidence" value="ECO:0007669"/>
    <property type="project" value="InterPro"/>
</dbReference>
<dbReference type="EMBL" id="CP010408">
    <property type="protein sequence ID" value="AJF70330.1"/>
    <property type="molecule type" value="Genomic_DNA"/>
</dbReference>
<evidence type="ECO:0000256" key="1">
    <source>
        <dbReference type="ARBA" id="ARBA00022691"/>
    </source>
</evidence>
<dbReference type="SUPFAM" id="SSF102114">
    <property type="entry name" value="Radical SAM enzymes"/>
    <property type="match status" value="1"/>
</dbReference>
<dbReference type="AlphaFoldDB" id="A0A0B5I8I1"/>
<geneLocation type="plasmid" evidence="6 7">
    <name>pSVL1</name>
</geneLocation>
<dbReference type="KEGG" id="svt:SVTN_39615"/>
<feature type="domain" description="4Fe4S-binding SPASM" evidence="5">
    <location>
        <begin position="296"/>
        <end position="340"/>
    </location>
</feature>
<dbReference type="CDD" id="cd21109">
    <property type="entry name" value="SPASM"/>
    <property type="match status" value="1"/>
</dbReference>
<evidence type="ECO:0000256" key="4">
    <source>
        <dbReference type="ARBA" id="ARBA00023014"/>
    </source>
</evidence>
<dbReference type="InterPro" id="IPR023885">
    <property type="entry name" value="4Fe4S-binding_SPASM_dom"/>
</dbReference>
<dbReference type="InterPro" id="IPR050377">
    <property type="entry name" value="Radical_SAM_PqqE_MftC-like"/>
</dbReference>
<keyword evidence="4" id="KW-0411">Iron-sulfur</keyword>
<evidence type="ECO:0000313" key="7">
    <source>
        <dbReference type="Proteomes" id="UP000031774"/>
    </source>
</evidence>
<dbReference type="HOGENOM" id="CLU_009273_1_0_11"/>
<dbReference type="RefSeq" id="WP_041134801.1">
    <property type="nucleotide sequence ID" value="NZ_CP010408.1"/>
</dbReference>
<keyword evidence="6" id="KW-0614">Plasmid</keyword>
<dbReference type="SFLD" id="SFLDG01067">
    <property type="entry name" value="SPASM/twitch_domain_containing"/>
    <property type="match status" value="1"/>
</dbReference>
<evidence type="ECO:0000259" key="5">
    <source>
        <dbReference type="Pfam" id="PF13186"/>
    </source>
</evidence>
<reference evidence="6 7" key="1">
    <citation type="submission" date="2014-12" db="EMBL/GenBank/DDBJ databases">
        <title>Complete genome sequence of Streptomyces vietnamensis strain GIMV4.0001, a genetic manipulable producer of the benzoisochromanequinone antibiotic granaticin.</title>
        <authorList>
            <person name="Deng M.R."/>
            <person name="Guo J."/>
            <person name="Ma L.Y."/>
            <person name="Feng G.D."/>
            <person name="Mo C.Y."/>
            <person name="Zhu H.H."/>
        </authorList>
    </citation>
    <scope>NUCLEOTIDE SEQUENCE [LARGE SCALE GENOMIC DNA]</scope>
    <source>
        <strain evidence="7">GIMV4.0001</strain>
        <plasmid evidence="6 7">pSVL1</plasmid>
    </source>
</reference>
<dbReference type="InterPro" id="IPR058240">
    <property type="entry name" value="rSAM_sf"/>
</dbReference>
<accession>A0A0B5I8I1</accession>
<organism evidence="6 7">
    <name type="scientific">Streptomyces vietnamensis</name>
    <dbReference type="NCBI Taxonomy" id="362257"/>
    <lineage>
        <taxon>Bacteria</taxon>
        <taxon>Bacillati</taxon>
        <taxon>Actinomycetota</taxon>
        <taxon>Actinomycetes</taxon>
        <taxon>Kitasatosporales</taxon>
        <taxon>Streptomycetaceae</taxon>
        <taxon>Streptomyces</taxon>
    </lineage>
</organism>
<gene>
    <name evidence="6" type="ORF">SVTN_39615</name>
</gene>
<dbReference type="GO" id="GO:0051536">
    <property type="term" value="F:iron-sulfur cluster binding"/>
    <property type="evidence" value="ECO:0007669"/>
    <property type="project" value="UniProtKB-KW"/>
</dbReference>
<dbReference type="InterPro" id="IPR007197">
    <property type="entry name" value="rSAM"/>
</dbReference>
<dbReference type="SFLD" id="SFLDS00029">
    <property type="entry name" value="Radical_SAM"/>
    <property type="match status" value="1"/>
</dbReference>
<dbReference type="GO" id="GO:0046872">
    <property type="term" value="F:metal ion binding"/>
    <property type="evidence" value="ECO:0007669"/>
    <property type="project" value="UniProtKB-KW"/>
</dbReference>
<keyword evidence="3" id="KW-0408">Iron</keyword>
<dbReference type="PANTHER" id="PTHR11228:SF7">
    <property type="entry name" value="PQQA PEPTIDE CYCLASE"/>
    <property type="match status" value="1"/>
</dbReference>
<dbReference type="PANTHER" id="PTHR11228">
    <property type="entry name" value="RADICAL SAM DOMAIN PROTEIN"/>
    <property type="match status" value="1"/>
</dbReference>
<dbReference type="Proteomes" id="UP000031774">
    <property type="component" value="Plasmid pSVL1"/>
</dbReference>
<evidence type="ECO:0000256" key="2">
    <source>
        <dbReference type="ARBA" id="ARBA00022723"/>
    </source>
</evidence>
<evidence type="ECO:0000313" key="6">
    <source>
        <dbReference type="EMBL" id="AJF70330.1"/>
    </source>
</evidence>
<protein>
    <recommendedName>
        <fullName evidence="5">4Fe4S-binding SPASM domain-containing protein</fullName>
    </recommendedName>
</protein>
<keyword evidence="2" id="KW-0479">Metal-binding</keyword>
<name>A0A0B5I8I1_9ACTN</name>
<sequence length="390" mass="43793">MPEFEQITTTAQPSPYSSATKALHAAKATFLPGPLQRGIKIRSAPWSLEMYATFACNTRCDHCYAKNRNAAYGFASMPVEMMDRLHDSITAMGVRGVQYCGGGEPTQWRGGKIADYIARLPLATTRAGMASNLIKGMPLARPDVLERMTFIEVAVFAYDDDTYEQVAHTRSHTAMEQAARAIIATRNAAGLTTPKVNAKVLINATNYRWLEQIYDWAEHVGFDNIHIRLVDDYEKTGEPFVLDTRQREEFRELLLRLADERGLPAWREQAGHILGEHAKGADGAHRWCWTVAAGFNCWVLANGEVYACGPQWGRSEYLIGDLRENNLEDIWGSERHQQVAQRLISNMALSGCYRMGCRHIHQTRAIDAWQAGDLAAPGAEEFETQHAWFL</sequence>
<dbReference type="Gene3D" id="3.20.20.70">
    <property type="entry name" value="Aldolase class I"/>
    <property type="match status" value="1"/>
</dbReference>
<evidence type="ECO:0000256" key="3">
    <source>
        <dbReference type="ARBA" id="ARBA00023004"/>
    </source>
</evidence>
<keyword evidence="7" id="KW-1185">Reference proteome</keyword>
<dbReference type="InterPro" id="IPR013785">
    <property type="entry name" value="Aldolase_TIM"/>
</dbReference>
<dbReference type="Pfam" id="PF13186">
    <property type="entry name" value="SPASM"/>
    <property type="match status" value="1"/>
</dbReference>
<dbReference type="CDD" id="cd01335">
    <property type="entry name" value="Radical_SAM"/>
    <property type="match status" value="1"/>
</dbReference>
<keyword evidence="1" id="KW-0949">S-adenosyl-L-methionine</keyword>
<proteinExistence type="predicted"/>